<reference evidence="1 2" key="1">
    <citation type="submission" date="2018-04" db="EMBL/GenBank/DDBJ databases">
        <title>Genomic Encyclopedia of Archaeal and Bacterial Type Strains, Phase II (KMG-II): from individual species to whole genera.</title>
        <authorList>
            <person name="Goeker M."/>
        </authorList>
    </citation>
    <scope>NUCLEOTIDE SEQUENCE [LARGE SCALE GENOMIC DNA]</scope>
    <source>
        <strain evidence="1 2">DSM 23382</strain>
    </source>
</reference>
<gene>
    <name evidence="1" type="ORF">C8N35_11638</name>
</gene>
<protein>
    <submittedName>
        <fullName evidence="1">VRR-NUC domain-containing protein</fullName>
    </submittedName>
</protein>
<evidence type="ECO:0000313" key="2">
    <source>
        <dbReference type="Proteomes" id="UP000244081"/>
    </source>
</evidence>
<dbReference type="EMBL" id="QAYG01000016">
    <property type="protein sequence ID" value="PTW53583.1"/>
    <property type="molecule type" value="Genomic_DNA"/>
</dbReference>
<dbReference type="GO" id="GO:0003676">
    <property type="term" value="F:nucleic acid binding"/>
    <property type="evidence" value="ECO:0007669"/>
    <property type="project" value="InterPro"/>
</dbReference>
<dbReference type="OrthoDB" id="5070at2"/>
<accession>A0A2T5UQ10</accession>
<evidence type="ECO:0000313" key="1">
    <source>
        <dbReference type="EMBL" id="PTW53583.1"/>
    </source>
</evidence>
<dbReference type="InterPro" id="IPR011856">
    <property type="entry name" value="tRNA_endonuc-like_dom_sf"/>
</dbReference>
<dbReference type="Proteomes" id="UP000244081">
    <property type="component" value="Unassembled WGS sequence"/>
</dbReference>
<comment type="caution">
    <text evidence="1">The sequence shown here is derived from an EMBL/GenBank/DDBJ whole genome shotgun (WGS) entry which is preliminary data.</text>
</comment>
<dbReference type="AlphaFoldDB" id="A0A2T5UQ10"/>
<dbReference type="Gene3D" id="3.40.1350.10">
    <property type="match status" value="1"/>
</dbReference>
<sequence>MSRLARSLLVPSEHEEQAALIKWADFSYAKYPDLTMLYAIPNGGDRHKATAAALKAEGVVAGVPDLHLPVARGLYHGLYVEMKREGLRHHARGGRSFDQVAWHKALRNRDNAVCTCYGWVAASKAITAYLNGSFEMPDTDDCAFFGE</sequence>
<name>A0A2T5UQ10_9HYPH</name>
<organism evidence="1 2">
    <name type="scientific">Breoghania corrubedonensis</name>
    <dbReference type="NCBI Taxonomy" id="665038"/>
    <lineage>
        <taxon>Bacteria</taxon>
        <taxon>Pseudomonadati</taxon>
        <taxon>Pseudomonadota</taxon>
        <taxon>Alphaproteobacteria</taxon>
        <taxon>Hyphomicrobiales</taxon>
        <taxon>Stappiaceae</taxon>
        <taxon>Breoghania</taxon>
    </lineage>
</organism>
<dbReference type="RefSeq" id="WP_107992105.1">
    <property type="nucleotide sequence ID" value="NZ_QAYG01000016.1"/>
</dbReference>
<proteinExistence type="predicted"/>
<keyword evidence="2" id="KW-1185">Reference proteome</keyword>